<feature type="region of interest" description="Disordered" evidence="2">
    <location>
        <begin position="23"/>
        <end position="51"/>
    </location>
</feature>
<dbReference type="InterPro" id="IPR041249">
    <property type="entry name" value="HEPN_DZIP3"/>
</dbReference>
<dbReference type="InterPro" id="IPR007111">
    <property type="entry name" value="NACHT_NTPase"/>
</dbReference>
<gene>
    <name evidence="5" type="ORF">FSP39_011736</name>
</gene>
<feature type="domain" description="NACHT" evidence="3">
    <location>
        <begin position="354"/>
        <end position="532"/>
    </location>
</feature>
<evidence type="ECO:0000313" key="5">
    <source>
        <dbReference type="EMBL" id="KAK3099916.1"/>
    </source>
</evidence>
<reference evidence="5" key="1">
    <citation type="submission" date="2019-08" db="EMBL/GenBank/DDBJ databases">
        <title>The improved chromosome-level genome for the pearl oyster Pinctada fucata martensii using PacBio sequencing and Hi-C.</title>
        <authorList>
            <person name="Zheng Z."/>
        </authorList>
    </citation>
    <scope>NUCLEOTIDE SEQUENCE</scope>
    <source>
        <strain evidence="5">ZZ-2019</strain>
        <tissue evidence="5">Adductor muscle</tissue>
    </source>
</reference>
<dbReference type="Gene3D" id="3.40.50.300">
    <property type="entry name" value="P-loop containing nucleotide triphosphate hydrolases"/>
    <property type="match status" value="1"/>
</dbReference>
<protein>
    <recommendedName>
        <fullName evidence="7">NACHT domain-containing protein</fullName>
    </recommendedName>
</protein>
<feature type="domain" description="DZIP3-like HEPN" evidence="4">
    <location>
        <begin position="145"/>
        <end position="210"/>
    </location>
</feature>
<evidence type="ECO:0000256" key="2">
    <source>
        <dbReference type="SAM" id="MobiDB-lite"/>
    </source>
</evidence>
<evidence type="ECO:0008006" key="7">
    <source>
        <dbReference type="Google" id="ProtNLM"/>
    </source>
</evidence>
<dbReference type="Pfam" id="PF18738">
    <property type="entry name" value="HEPN_DZIP3"/>
    <property type="match status" value="1"/>
</dbReference>
<proteinExistence type="predicted"/>
<dbReference type="Pfam" id="PF05729">
    <property type="entry name" value="NACHT"/>
    <property type="match status" value="1"/>
</dbReference>
<feature type="compositionally biased region" description="Polar residues" evidence="2">
    <location>
        <begin position="23"/>
        <end position="40"/>
    </location>
</feature>
<keyword evidence="6" id="KW-1185">Reference proteome</keyword>
<organism evidence="5 6">
    <name type="scientific">Pinctada imbricata</name>
    <name type="common">Atlantic pearl-oyster</name>
    <name type="synonym">Pinctada martensii</name>
    <dbReference type="NCBI Taxonomy" id="66713"/>
    <lineage>
        <taxon>Eukaryota</taxon>
        <taxon>Metazoa</taxon>
        <taxon>Spiralia</taxon>
        <taxon>Lophotrochozoa</taxon>
        <taxon>Mollusca</taxon>
        <taxon>Bivalvia</taxon>
        <taxon>Autobranchia</taxon>
        <taxon>Pteriomorphia</taxon>
        <taxon>Pterioida</taxon>
        <taxon>Pterioidea</taxon>
        <taxon>Pteriidae</taxon>
        <taxon>Pinctada</taxon>
    </lineage>
</organism>
<name>A0AA88YDR4_PINIB</name>
<feature type="compositionally biased region" description="Basic and acidic residues" evidence="2">
    <location>
        <begin position="41"/>
        <end position="50"/>
    </location>
</feature>
<evidence type="ECO:0000313" key="6">
    <source>
        <dbReference type="Proteomes" id="UP001186944"/>
    </source>
</evidence>
<evidence type="ECO:0000259" key="4">
    <source>
        <dbReference type="Pfam" id="PF18738"/>
    </source>
</evidence>
<feature type="coiled-coil region" evidence="1">
    <location>
        <begin position="187"/>
        <end position="253"/>
    </location>
</feature>
<dbReference type="Proteomes" id="UP001186944">
    <property type="component" value="Unassembled WGS sequence"/>
</dbReference>
<dbReference type="PANTHER" id="PTHR46844:SF1">
    <property type="entry name" value="SLR5058 PROTEIN"/>
    <property type="match status" value="1"/>
</dbReference>
<comment type="caution">
    <text evidence="5">The sequence shown here is derived from an EMBL/GenBank/DDBJ whole genome shotgun (WGS) entry which is preliminary data.</text>
</comment>
<dbReference type="EMBL" id="VSWD01000006">
    <property type="protein sequence ID" value="KAK3099916.1"/>
    <property type="molecule type" value="Genomic_DNA"/>
</dbReference>
<evidence type="ECO:0000259" key="3">
    <source>
        <dbReference type="Pfam" id="PF05729"/>
    </source>
</evidence>
<sequence>MSATWCIERLWNKGGDLQQHQVATPTAKPQNTQCKNTEQTSTERDAKGERNVNAQHRNIKHKGLHINRRDQWATGADLGRSSVTKIAEDVVISITFRARRIIQTRSVLEMSCKAIDYSHSPEWQYRLPLCFLRNGTGIHYDGINMAHIETIRDVRNKLAHAKNAYLDNQSFRDYWTKVKIALTNLAVYVSKEAKEEADEKVDELENRVMNTKVLEEMRNLICDEKRYGEMEQLSNLTAEVSKVIEKVTEVKETTEKTTNKVALMESQLNYGLGGMDINVKELRTLIIDINDSEASGIQTLPLKTDHTVDPDSIYVPVSITDETETRNSNSSSSDDVRNVTSEKMFFVQQDKPARFVFMLGDAGFGKTLHCQRMTKLWCQVWKDENETSKNQYLDLNLAGCLKQFDFLFFVQLHDVHCESISLIEIIQDVYSRYRLSKERLDNIRWILEGEAYSSLVLLDGLDEWNISEEKRKVLLDKCIPNCRDMPKSTILISMRSWKFMEVEKICRPKVDRVIRLHGISEDNIPQLSRKMLVQLFQER</sequence>
<keyword evidence="1" id="KW-0175">Coiled coil</keyword>
<accession>A0AA88YDR4</accession>
<dbReference type="AlphaFoldDB" id="A0AA88YDR4"/>
<dbReference type="InterPro" id="IPR027417">
    <property type="entry name" value="P-loop_NTPase"/>
</dbReference>
<evidence type="ECO:0000256" key="1">
    <source>
        <dbReference type="SAM" id="Coils"/>
    </source>
</evidence>
<dbReference type="PANTHER" id="PTHR46844">
    <property type="entry name" value="SLR5058 PROTEIN"/>
    <property type="match status" value="1"/>
</dbReference>